<evidence type="ECO:0000259" key="6">
    <source>
        <dbReference type="Pfam" id="PF04884"/>
    </source>
</evidence>
<dbReference type="OrthoDB" id="437218at2759"/>
<comment type="subcellular location">
    <subcellularLocation>
        <location evidence="1">Membrane</location>
    </subcellularLocation>
</comment>
<dbReference type="PANTHER" id="PTHR12770">
    <property type="entry name" value="RUS1 FAMILY PROTEIN C16ORF58"/>
    <property type="match status" value="1"/>
</dbReference>
<dbReference type="EMBL" id="LSRX01000033">
    <property type="protein sequence ID" value="OLQ13099.1"/>
    <property type="molecule type" value="Genomic_DNA"/>
</dbReference>
<evidence type="ECO:0000256" key="3">
    <source>
        <dbReference type="ARBA" id="ARBA00022692"/>
    </source>
</evidence>
<accession>A0A1Q9F0B9</accession>
<evidence type="ECO:0000313" key="8">
    <source>
        <dbReference type="Proteomes" id="UP000186817"/>
    </source>
</evidence>
<dbReference type="InterPro" id="IPR006968">
    <property type="entry name" value="RUS_fam"/>
</dbReference>
<dbReference type="PANTHER" id="PTHR12770:SF31">
    <property type="entry name" value="RUS FAMILY MEMBER 1"/>
    <property type="match status" value="1"/>
</dbReference>
<dbReference type="Proteomes" id="UP000186817">
    <property type="component" value="Unassembled WGS sequence"/>
</dbReference>
<dbReference type="InterPro" id="IPR054549">
    <property type="entry name" value="UVB_sens_RUS_dom"/>
</dbReference>
<reference evidence="7 8" key="1">
    <citation type="submission" date="2016-02" db="EMBL/GenBank/DDBJ databases">
        <title>Genome analysis of coral dinoflagellate symbionts highlights evolutionary adaptations to a symbiotic lifestyle.</title>
        <authorList>
            <person name="Aranda M."/>
            <person name="Li Y."/>
            <person name="Liew Y.J."/>
            <person name="Baumgarten S."/>
            <person name="Simakov O."/>
            <person name="Wilson M."/>
            <person name="Piel J."/>
            <person name="Ashoor H."/>
            <person name="Bougouffa S."/>
            <person name="Bajic V.B."/>
            <person name="Ryu T."/>
            <person name="Ravasi T."/>
            <person name="Bayer T."/>
            <person name="Micklem G."/>
            <person name="Kim H."/>
            <person name="Bhak J."/>
            <person name="Lajeunesse T.C."/>
            <person name="Voolstra C.R."/>
        </authorList>
    </citation>
    <scope>NUCLEOTIDE SEQUENCE [LARGE SCALE GENOMIC DNA]</scope>
    <source>
        <strain evidence="7 8">CCMP2467</strain>
    </source>
</reference>
<dbReference type="Pfam" id="PF04884">
    <property type="entry name" value="UVB_sens_prot"/>
    <property type="match status" value="1"/>
</dbReference>
<protein>
    <submittedName>
        <fullName evidence="7">UPF0420 protein</fullName>
    </submittedName>
</protein>
<name>A0A1Q9F0B9_SYMMI</name>
<keyword evidence="4" id="KW-1133">Transmembrane helix</keyword>
<dbReference type="GO" id="GO:0016020">
    <property type="term" value="C:membrane"/>
    <property type="evidence" value="ECO:0007669"/>
    <property type="project" value="UniProtKB-SubCell"/>
</dbReference>
<comment type="caution">
    <text evidence="7">The sequence shown here is derived from an EMBL/GenBank/DDBJ whole genome shotgun (WGS) entry which is preliminary data.</text>
</comment>
<sequence>MLNHWSPSPQSVQELIVWGDAQGYDGYEATAQLRLCLPGKIVEDDLRIAAQPFEDISVMKMISSCQKQMDFIQKTLSLHMTRAGMFILYPWAYRRMPNISWTCLVPSRWSSAVATAFEPPLQGWELGKLSVWGPGRPADPPVGFEPLVIEVLPTLDAAQTSTLVLMEGYDVVFNGSSVSPSAGTVIDEAEGLLSCPLPQDEQKVNSAIYDRRLNGGVHWSEPPLVLSQGADKFCEECTILDLVGSHFNNAVGINGDRSPRCFLGDFEGTVLSVKHNVTTCSFHGGRVTAEDFAEGSGLFGLSIDRPLVKDPSLPAPSVMLLVTDPPQIHAVMPTIMYQEAGRRIYAWSSKLVKVYGANFKRESGTRCIFFPAEEDATSRNLSICTALCRGAPDPILRAIKVALHFQASGAVARPDSGDLPVFEVLVPLHVSGPSASVCSLALAMMTGSISAAYDNEEDDDDHSHSHVRVILDDVFVPTEVEKSVMGGTSSFYSQDVYCQWHVYAFRSGQGHQDLHAYNLPRFYLKTCMSPVLPTELAEARNVEYDAKLLLSVDSGKSFARLYYPIDLLEWDPIVLPVKLGRGHEVFAGGSVEFRALNALPTEAFRAYGSNGRLLGDAQRPGVFLAVHCIPAFSNESNATEPFEEAEETDDNGAANVRCRVPEGLSLGTWEVGLVNYDSPFVLAQNFVPFQVLQISIVGRVSPNATSMGSNTPLVLPRAEYGGPLGALLRETEGSRCVFRPEGFSEEAEAAPWVGVTLRIHGMALPSEATFLLFPERRLTAAPLQGCQMPSNGLGVDDRNARAWSVFFANHQGAQVKLWVTPTAYDPQGVLMTLNSFYGHENMAALPVRFSTYFIDPTEGAAEAWGLLVRGAASVEVSPSMLLATPKVTSVYPRMVPWSISPSEFFALATRSEDPSLLIVGLGFVNTNLLRCRLVDTALLARDSQRSAPDCEIKLKNSQWHQQVRCGLPPFELPGSSNVKIEVSNDGTEWSTESFEVYIVSALELRKGHARGQRKRRSLVKADGNGALFLHPVSKTKGSALTTILANHELGCHRIARFIKKVFLPVDYPSSVTKNYVHFIWFTAGQLLLCHMSKVIATQAMLLAVGVGGREMVPMAAVTAWVLKDGIGHLLAILVGTFINKRFDSDPKRFRFQAIALAKTADLICILTLQWPKYFFALSALGGALGRLSMNTGQASRPRVLETFARANNLGDIMRCNTAQMTASELLGTGLGACLGRFLGAEVHLMICASTILALASLACCYQATCQVQMKSLNRQRAELVLEPAVHHICASLSIPNHNGASGSDGMDPQSPNKSPAAKAVLVPSVEEIRDREAFVRPYRSAGCTRLDVNPMLEASCQLLTPLDSAARHVLGYSRRRLALWYHMEATAPDVLRGFLQSQLLRKLADQDGGDGDLAKLSLLAADLAELWWPLVHAALLAAGWQTELVFLDAKEKRICIQDSAPSQVIC</sequence>
<evidence type="ECO:0000313" key="7">
    <source>
        <dbReference type="EMBL" id="OLQ13099.1"/>
    </source>
</evidence>
<gene>
    <name evidence="7" type="ORF">AK812_SmicGene2910</name>
</gene>
<proteinExistence type="inferred from homology"/>
<evidence type="ECO:0000256" key="4">
    <source>
        <dbReference type="ARBA" id="ARBA00022989"/>
    </source>
</evidence>
<evidence type="ECO:0000256" key="1">
    <source>
        <dbReference type="ARBA" id="ARBA00004370"/>
    </source>
</evidence>
<keyword evidence="5" id="KW-0472">Membrane</keyword>
<keyword evidence="3" id="KW-0812">Transmembrane</keyword>
<evidence type="ECO:0000256" key="5">
    <source>
        <dbReference type="ARBA" id="ARBA00023136"/>
    </source>
</evidence>
<comment type="similarity">
    <text evidence="2">Belongs to the RUS1 family.</text>
</comment>
<feature type="domain" description="Protein root UVB sensitive/RUS" evidence="6">
    <location>
        <begin position="1053"/>
        <end position="1283"/>
    </location>
</feature>
<keyword evidence="8" id="KW-1185">Reference proteome</keyword>
<organism evidence="7 8">
    <name type="scientific">Symbiodinium microadriaticum</name>
    <name type="common">Dinoflagellate</name>
    <name type="synonym">Zooxanthella microadriatica</name>
    <dbReference type="NCBI Taxonomy" id="2951"/>
    <lineage>
        <taxon>Eukaryota</taxon>
        <taxon>Sar</taxon>
        <taxon>Alveolata</taxon>
        <taxon>Dinophyceae</taxon>
        <taxon>Suessiales</taxon>
        <taxon>Symbiodiniaceae</taxon>
        <taxon>Symbiodinium</taxon>
    </lineage>
</organism>
<evidence type="ECO:0000256" key="2">
    <source>
        <dbReference type="ARBA" id="ARBA00007558"/>
    </source>
</evidence>